<feature type="coiled-coil region" evidence="1">
    <location>
        <begin position="9"/>
        <end position="36"/>
    </location>
</feature>
<sequence length="72" mass="8731">MFLLYKGTNRVKKHNKKQWDDEREEMEAKINELGKNNEYTNRFDALSKQIIEKDNDVNELGEYQGDTHRRTR</sequence>
<name>A0ABN7SI25_OIKDI</name>
<evidence type="ECO:0000313" key="2">
    <source>
        <dbReference type="EMBL" id="CAG5101414.1"/>
    </source>
</evidence>
<gene>
    <name evidence="2" type="ORF">OKIOD_LOCUS8623</name>
</gene>
<organism evidence="2 3">
    <name type="scientific">Oikopleura dioica</name>
    <name type="common">Tunicate</name>
    <dbReference type="NCBI Taxonomy" id="34765"/>
    <lineage>
        <taxon>Eukaryota</taxon>
        <taxon>Metazoa</taxon>
        <taxon>Chordata</taxon>
        <taxon>Tunicata</taxon>
        <taxon>Appendicularia</taxon>
        <taxon>Copelata</taxon>
        <taxon>Oikopleuridae</taxon>
        <taxon>Oikopleura</taxon>
    </lineage>
</organism>
<keyword evidence="1" id="KW-0175">Coiled coil</keyword>
<keyword evidence="3" id="KW-1185">Reference proteome</keyword>
<evidence type="ECO:0000313" key="3">
    <source>
        <dbReference type="Proteomes" id="UP001158576"/>
    </source>
</evidence>
<proteinExistence type="predicted"/>
<reference evidence="2 3" key="1">
    <citation type="submission" date="2021-04" db="EMBL/GenBank/DDBJ databases">
        <authorList>
            <person name="Bliznina A."/>
        </authorList>
    </citation>
    <scope>NUCLEOTIDE SEQUENCE [LARGE SCALE GENOMIC DNA]</scope>
</reference>
<dbReference type="EMBL" id="OU015570">
    <property type="protein sequence ID" value="CAG5101414.1"/>
    <property type="molecule type" value="Genomic_DNA"/>
</dbReference>
<protein>
    <submittedName>
        <fullName evidence="2">Oidioi.mRNA.OKI2018_I69.YSR.g17065.t1.cds</fullName>
    </submittedName>
</protein>
<dbReference type="Proteomes" id="UP001158576">
    <property type="component" value="Chromosome YSR"/>
</dbReference>
<accession>A0ABN7SI25</accession>
<evidence type="ECO:0000256" key="1">
    <source>
        <dbReference type="SAM" id="Coils"/>
    </source>
</evidence>